<evidence type="ECO:0000313" key="2">
    <source>
        <dbReference type="Proteomes" id="UP000664534"/>
    </source>
</evidence>
<sequence length="154" mass="16300">MSMASAYRETLRYRGEAHIRKCSVQKICALDPLTIDDVALIEQPGEILGGGTLVFTIQEGSYSYASQRDGMIGVFAQTLAAAVATTANCQSQHWQQGCTLGVSGGGKRGLAYQPESDCQRGVKTICAGPSNVDIEIDAVDGGDQLAILNIVQMS</sequence>
<dbReference type="AlphaFoldDB" id="A0A8H3IZC1"/>
<dbReference type="Proteomes" id="UP000664534">
    <property type="component" value="Unassembled WGS sequence"/>
</dbReference>
<dbReference type="EMBL" id="CAJPDT010000079">
    <property type="protein sequence ID" value="CAF9934824.1"/>
    <property type="molecule type" value="Genomic_DNA"/>
</dbReference>
<evidence type="ECO:0000313" key="1">
    <source>
        <dbReference type="EMBL" id="CAF9934824.1"/>
    </source>
</evidence>
<reference evidence="1" key="1">
    <citation type="submission" date="2021-03" db="EMBL/GenBank/DDBJ databases">
        <authorList>
            <person name="Tagirdzhanova G."/>
        </authorList>
    </citation>
    <scope>NUCLEOTIDE SEQUENCE</scope>
</reference>
<name>A0A8H3IZC1_9LECA</name>
<organism evidence="1 2">
    <name type="scientific">Imshaugia aleurites</name>
    <dbReference type="NCBI Taxonomy" id="172621"/>
    <lineage>
        <taxon>Eukaryota</taxon>
        <taxon>Fungi</taxon>
        <taxon>Dikarya</taxon>
        <taxon>Ascomycota</taxon>
        <taxon>Pezizomycotina</taxon>
        <taxon>Lecanoromycetes</taxon>
        <taxon>OSLEUM clade</taxon>
        <taxon>Lecanoromycetidae</taxon>
        <taxon>Lecanorales</taxon>
        <taxon>Lecanorineae</taxon>
        <taxon>Parmeliaceae</taxon>
        <taxon>Imshaugia</taxon>
    </lineage>
</organism>
<comment type="caution">
    <text evidence="1">The sequence shown here is derived from an EMBL/GenBank/DDBJ whole genome shotgun (WGS) entry which is preliminary data.</text>
</comment>
<accession>A0A8H3IZC1</accession>
<proteinExistence type="predicted"/>
<gene>
    <name evidence="1" type="ORF">IMSHALPRED_009851</name>
</gene>
<protein>
    <submittedName>
        <fullName evidence="1">Uncharacterized protein</fullName>
    </submittedName>
</protein>
<keyword evidence="2" id="KW-1185">Reference proteome</keyword>